<evidence type="ECO:0000313" key="2">
    <source>
        <dbReference type="EMBL" id="KAK4430683.1"/>
    </source>
</evidence>
<feature type="region of interest" description="Disordered" evidence="1">
    <location>
        <begin position="244"/>
        <end position="264"/>
    </location>
</feature>
<gene>
    <name evidence="2" type="ORF">Salat_0829900</name>
</gene>
<evidence type="ECO:0000313" key="3">
    <source>
        <dbReference type="Proteomes" id="UP001293254"/>
    </source>
</evidence>
<feature type="compositionally biased region" description="Polar residues" evidence="1">
    <location>
        <begin position="187"/>
        <end position="205"/>
    </location>
</feature>
<comment type="caution">
    <text evidence="2">The sequence shown here is derived from an EMBL/GenBank/DDBJ whole genome shotgun (WGS) entry which is preliminary data.</text>
</comment>
<feature type="compositionally biased region" description="Polar residues" evidence="1">
    <location>
        <begin position="169"/>
        <end position="179"/>
    </location>
</feature>
<dbReference type="EMBL" id="JACGWO010000003">
    <property type="protein sequence ID" value="KAK4430683.1"/>
    <property type="molecule type" value="Genomic_DNA"/>
</dbReference>
<reference evidence="2" key="1">
    <citation type="submission" date="2020-06" db="EMBL/GenBank/DDBJ databases">
        <authorList>
            <person name="Li T."/>
            <person name="Hu X."/>
            <person name="Zhang T."/>
            <person name="Song X."/>
            <person name="Zhang H."/>
            <person name="Dai N."/>
            <person name="Sheng W."/>
            <person name="Hou X."/>
            <person name="Wei L."/>
        </authorList>
    </citation>
    <scope>NUCLEOTIDE SEQUENCE</scope>
    <source>
        <strain evidence="2">3651</strain>
        <tissue evidence="2">Leaf</tissue>
    </source>
</reference>
<reference evidence="2" key="2">
    <citation type="journal article" date="2024" name="Plant">
        <title>Genomic evolution and insights into agronomic trait innovations of Sesamum species.</title>
        <authorList>
            <person name="Miao H."/>
            <person name="Wang L."/>
            <person name="Qu L."/>
            <person name="Liu H."/>
            <person name="Sun Y."/>
            <person name="Le M."/>
            <person name="Wang Q."/>
            <person name="Wei S."/>
            <person name="Zheng Y."/>
            <person name="Lin W."/>
            <person name="Duan Y."/>
            <person name="Cao H."/>
            <person name="Xiong S."/>
            <person name="Wang X."/>
            <person name="Wei L."/>
            <person name="Li C."/>
            <person name="Ma Q."/>
            <person name="Ju M."/>
            <person name="Zhao R."/>
            <person name="Li G."/>
            <person name="Mu C."/>
            <person name="Tian Q."/>
            <person name="Mei H."/>
            <person name="Zhang T."/>
            <person name="Gao T."/>
            <person name="Zhang H."/>
        </authorList>
    </citation>
    <scope>NUCLEOTIDE SEQUENCE</scope>
    <source>
        <strain evidence="2">3651</strain>
    </source>
</reference>
<evidence type="ECO:0000256" key="1">
    <source>
        <dbReference type="SAM" id="MobiDB-lite"/>
    </source>
</evidence>
<organism evidence="2 3">
    <name type="scientific">Sesamum alatum</name>
    <dbReference type="NCBI Taxonomy" id="300844"/>
    <lineage>
        <taxon>Eukaryota</taxon>
        <taxon>Viridiplantae</taxon>
        <taxon>Streptophyta</taxon>
        <taxon>Embryophyta</taxon>
        <taxon>Tracheophyta</taxon>
        <taxon>Spermatophyta</taxon>
        <taxon>Magnoliopsida</taxon>
        <taxon>eudicotyledons</taxon>
        <taxon>Gunneridae</taxon>
        <taxon>Pentapetalae</taxon>
        <taxon>asterids</taxon>
        <taxon>lamiids</taxon>
        <taxon>Lamiales</taxon>
        <taxon>Pedaliaceae</taxon>
        <taxon>Sesamum</taxon>
    </lineage>
</organism>
<dbReference type="AlphaFoldDB" id="A0AAE2CQE4"/>
<accession>A0AAE2CQE4</accession>
<dbReference type="Proteomes" id="UP001293254">
    <property type="component" value="Unassembled WGS sequence"/>
</dbReference>
<protein>
    <submittedName>
        <fullName evidence="2">Uncharacterized protein</fullName>
    </submittedName>
</protein>
<proteinExistence type="predicted"/>
<name>A0AAE2CQE4_9LAMI</name>
<sequence length="323" mass="34849">MANDEPPLDDILNGDGSAVVSCPSSSEVHAFNRLLSEFNLSEFLALANRVIDEGDLASMEAISDLKRRWTEKFGAFQSRPSMVARPSSSRTLAPFRPITAPTRPARWIPHMPTTEQMNVYLQHTPSVAASFPIPLLSLPPSSMASSSLFPVSAAAENLAPPSIVAILEGSQQDPDNQPPSLHVEPPSFQSEPPSIRVDNQPQTSLHVEPPSFLSDPPSIRVDNQPQSSLFSMDTHIEGNLHNLPAVAPLTRPPSSAPLDKGNASKPPEIFIGVYPPALSVEIPSEESALPTAAGREVLNPACERWTNQTKEELEGQAEHVDSS</sequence>
<feature type="region of interest" description="Disordered" evidence="1">
    <location>
        <begin position="169"/>
        <end position="225"/>
    </location>
</feature>
<keyword evidence="3" id="KW-1185">Reference proteome</keyword>